<evidence type="ECO:0000256" key="4">
    <source>
        <dbReference type="ARBA" id="ARBA00022833"/>
    </source>
</evidence>
<evidence type="ECO:0000256" key="2">
    <source>
        <dbReference type="ARBA" id="ARBA00022723"/>
    </source>
</evidence>
<sequence>MSRACTSLRYCYMLAALLAASGAQAATAMQTQIASQVDTACKISMSRALAVFRPKLAAYPDIRDKEDIITIVPWLEMNARAQVDSMQIVINQGLCSQIWLLSIAFAVCEQWPTQRRNLLKYIQYLRAIVEPPARRGMVFVELEILTFPLWAHVDMASWSPQEQVRVSGIVNMLMNEALAFVVAHEIGHIALRHNAQNNKISRANEYAADKFALDLVEKTGYSFIGAIPTLLAFISDEELSKQYREDSHPPAACRLRALLLRSKELQKTLKDPAGQAEIELNLGMSAKALRKMLNTSEAECAEQT</sequence>
<evidence type="ECO:0000256" key="1">
    <source>
        <dbReference type="ARBA" id="ARBA00022670"/>
    </source>
</evidence>
<evidence type="ECO:0000259" key="8">
    <source>
        <dbReference type="Pfam" id="PF01435"/>
    </source>
</evidence>
<feature type="domain" description="Peptidase M48" evidence="8">
    <location>
        <begin position="198"/>
        <end position="259"/>
    </location>
</feature>
<dbReference type="InterPro" id="IPR001915">
    <property type="entry name" value="Peptidase_M48"/>
</dbReference>
<dbReference type="GO" id="GO:0004222">
    <property type="term" value="F:metalloendopeptidase activity"/>
    <property type="evidence" value="ECO:0007669"/>
    <property type="project" value="InterPro"/>
</dbReference>
<name>A0A3G2E9K0_9BURK</name>
<organism evidence="9 10">
    <name type="scientific">Janthinobacterium agaricidamnosum</name>
    <dbReference type="NCBI Taxonomy" id="55508"/>
    <lineage>
        <taxon>Bacteria</taxon>
        <taxon>Pseudomonadati</taxon>
        <taxon>Pseudomonadota</taxon>
        <taxon>Betaproteobacteria</taxon>
        <taxon>Burkholderiales</taxon>
        <taxon>Oxalobacteraceae</taxon>
        <taxon>Janthinobacterium</taxon>
    </lineage>
</organism>
<dbReference type="GO" id="GO:0046872">
    <property type="term" value="F:metal ion binding"/>
    <property type="evidence" value="ECO:0007669"/>
    <property type="project" value="UniProtKB-KW"/>
</dbReference>
<evidence type="ECO:0000256" key="5">
    <source>
        <dbReference type="ARBA" id="ARBA00023049"/>
    </source>
</evidence>
<dbReference type="Pfam" id="PF01435">
    <property type="entry name" value="Peptidase_M48"/>
    <property type="match status" value="2"/>
</dbReference>
<keyword evidence="1 6" id="KW-0645">Protease</keyword>
<dbReference type="AlphaFoldDB" id="A0A3G2E9K0"/>
<evidence type="ECO:0000256" key="7">
    <source>
        <dbReference type="SAM" id="SignalP"/>
    </source>
</evidence>
<feature type="signal peptide" evidence="7">
    <location>
        <begin position="1"/>
        <end position="25"/>
    </location>
</feature>
<keyword evidence="4 6" id="KW-0862">Zinc</keyword>
<feature type="domain" description="Peptidase M48" evidence="8">
    <location>
        <begin position="167"/>
        <end position="196"/>
    </location>
</feature>
<keyword evidence="2" id="KW-0479">Metal-binding</keyword>
<keyword evidence="7" id="KW-0732">Signal</keyword>
<reference evidence="9 10" key="1">
    <citation type="submission" date="2018-10" db="EMBL/GenBank/DDBJ databases">
        <title>Effects of UV and annual dynamics of microbial communities in freshwater RAS systems.</title>
        <authorList>
            <person name="Bekkelund A.K."/>
            <person name="Hansen B.R."/>
            <person name="Stokken H."/>
            <person name="Eriksen B.F."/>
            <person name="Kashulin N.A."/>
        </authorList>
    </citation>
    <scope>NUCLEOTIDE SEQUENCE [LARGE SCALE GENOMIC DNA]</scope>
    <source>
        <strain evidence="9 10">BHSEK</strain>
    </source>
</reference>
<evidence type="ECO:0000256" key="3">
    <source>
        <dbReference type="ARBA" id="ARBA00022801"/>
    </source>
</evidence>
<keyword evidence="3 6" id="KW-0378">Hydrolase</keyword>
<dbReference type="Proteomes" id="UP000279594">
    <property type="component" value="Chromosome"/>
</dbReference>
<gene>
    <name evidence="9" type="ORF">D9M09_15400</name>
</gene>
<dbReference type="GO" id="GO:0006508">
    <property type="term" value="P:proteolysis"/>
    <property type="evidence" value="ECO:0007669"/>
    <property type="project" value="UniProtKB-KW"/>
</dbReference>
<evidence type="ECO:0000313" key="10">
    <source>
        <dbReference type="Proteomes" id="UP000279594"/>
    </source>
</evidence>
<protein>
    <recommendedName>
        <fullName evidence="8">Peptidase M48 domain-containing protein</fullName>
    </recommendedName>
</protein>
<comment type="similarity">
    <text evidence="6">Belongs to the peptidase M48 family.</text>
</comment>
<evidence type="ECO:0000256" key="6">
    <source>
        <dbReference type="RuleBase" id="RU003983"/>
    </source>
</evidence>
<comment type="cofactor">
    <cofactor evidence="6">
        <name>Zn(2+)</name>
        <dbReference type="ChEBI" id="CHEBI:29105"/>
    </cofactor>
    <text evidence="6">Binds 1 zinc ion per subunit.</text>
</comment>
<proteinExistence type="inferred from homology"/>
<keyword evidence="10" id="KW-1185">Reference proteome</keyword>
<keyword evidence="5 6" id="KW-0482">Metalloprotease</keyword>
<evidence type="ECO:0000313" key="9">
    <source>
        <dbReference type="EMBL" id="AYM77028.1"/>
    </source>
</evidence>
<feature type="chain" id="PRO_5018034867" description="Peptidase M48 domain-containing protein" evidence="7">
    <location>
        <begin position="26"/>
        <end position="304"/>
    </location>
</feature>
<accession>A0A3G2E9K0</accession>
<dbReference type="EMBL" id="CP033019">
    <property type="protein sequence ID" value="AYM77028.1"/>
    <property type="molecule type" value="Genomic_DNA"/>
</dbReference>